<evidence type="ECO:0000313" key="3">
    <source>
        <dbReference type="Proteomes" id="UP000000752"/>
    </source>
</evidence>
<keyword evidence="1" id="KW-0472">Membrane</keyword>
<accession>O58011</accession>
<name>O58011_PYRHO</name>
<keyword evidence="1" id="KW-1133">Transmembrane helix</keyword>
<reference evidence="2 3" key="1">
    <citation type="journal article" date="1998" name="DNA Res.">
        <title>Complete sequence and gene organization of the genome of a hyper-thermophilic archaebacterium, Pyrococcus horikoshii OT3.</title>
        <authorList>
            <person name="Kawarabayasi Y."/>
            <person name="Sawada M."/>
            <person name="Horikawa H."/>
            <person name="Haikawa Y."/>
            <person name="Hino Y."/>
            <person name="Yamamoto S."/>
            <person name="Sekine M."/>
            <person name="Baba S."/>
            <person name="Kosugi H."/>
            <person name="Hosoyama A."/>
            <person name="Nagai Y."/>
            <person name="Sakai M."/>
            <person name="Ogura K."/>
            <person name="Otuka R."/>
            <person name="Nakazawa H."/>
            <person name="Takamiya M."/>
            <person name="Ohfuku Y."/>
            <person name="Funahashi T."/>
            <person name="Tanaka T."/>
            <person name="Kudoh Y."/>
            <person name="Yamazaki J."/>
            <person name="Kushida N."/>
            <person name="Oguchi A."/>
            <person name="Aoki K."/>
            <person name="Nakamura Y."/>
            <person name="Robb T.F."/>
            <person name="Horikoshi K."/>
            <person name="Masuchi Y."/>
            <person name="Shizuya H."/>
            <person name="Kikuchi H."/>
        </authorList>
    </citation>
    <scope>NUCLEOTIDE SEQUENCE [LARGE SCALE GENOMIC DNA]</scope>
    <source>
        <strain evidence="3">ATCC 700860 / DSM 12428 / JCM 9974 / NBRC 100139 / OT-3</strain>
    </source>
</reference>
<dbReference type="EnsemblBacteria" id="BAA29345">
    <property type="protein sequence ID" value="BAA29345"/>
    <property type="gene ID" value="BAA29345"/>
</dbReference>
<protein>
    <submittedName>
        <fullName evidence="2">Uncharacterized protein</fullName>
    </submittedName>
</protein>
<organism evidence="2 3">
    <name type="scientific">Pyrococcus horikoshii (strain ATCC 700860 / DSM 12428 / JCM 9974 / NBRC 100139 / OT-3)</name>
    <dbReference type="NCBI Taxonomy" id="70601"/>
    <lineage>
        <taxon>Archaea</taxon>
        <taxon>Methanobacteriati</taxon>
        <taxon>Methanobacteriota</taxon>
        <taxon>Thermococci</taxon>
        <taxon>Thermococcales</taxon>
        <taxon>Thermococcaceae</taxon>
        <taxon>Pyrococcus</taxon>
    </lineage>
</organism>
<dbReference type="PIR" id="B71452">
    <property type="entry name" value="B71452"/>
</dbReference>
<keyword evidence="3" id="KW-1185">Reference proteome</keyword>
<evidence type="ECO:0000313" key="2">
    <source>
        <dbReference type="EMBL" id="BAA29345.1"/>
    </source>
</evidence>
<keyword evidence="1" id="KW-0812">Transmembrane</keyword>
<feature type="transmembrane region" description="Helical" evidence="1">
    <location>
        <begin position="157"/>
        <end position="177"/>
    </location>
</feature>
<gene>
    <name evidence="2" type="ordered locus">PH0273</name>
</gene>
<dbReference type="Proteomes" id="UP000000752">
    <property type="component" value="Chromosome"/>
</dbReference>
<proteinExistence type="predicted"/>
<evidence type="ECO:0000256" key="1">
    <source>
        <dbReference type="SAM" id="Phobius"/>
    </source>
</evidence>
<dbReference type="EMBL" id="BA000001">
    <property type="protein sequence ID" value="BAA29345.1"/>
    <property type="molecule type" value="Genomic_DNA"/>
</dbReference>
<dbReference type="KEGG" id="pho:PH0273"/>
<sequence>MDKCYFCSSCPNSWFFIDKFVTFLFQLLQFTFDVFYPNCQVVYPFSSFLDELCYWGVFSCGLQQLNSVFPNLYDCYLNFLIWDFFNLFNLKSKPFPDFNSFFQVLNGNSNMVYPLKHPYHLPTIFSKTRSAAEYGSKSLFKTMDIISSNSLSEASTFLATIPAIIVLTSSSILVLLFSANFPLSSRNFLCSFIFSQSSLTPFPVVPTVSIIGGFQPIFSHFSFSRSNASVSSK</sequence>
<dbReference type="AlphaFoldDB" id="O58011"/>